<feature type="compositionally biased region" description="Basic and acidic residues" evidence="1">
    <location>
        <begin position="588"/>
        <end position="600"/>
    </location>
</feature>
<protein>
    <submittedName>
        <fullName evidence="2">Uncharacterized protein</fullName>
    </submittedName>
</protein>
<name>A0ABR0EMY7_ZASCE</name>
<feature type="region of interest" description="Disordered" evidence="1">
    <location>
        <begin position="20"/>
        <end position="46"/>
    </location>
</feature>
<evidence type="ECO:0000313" key="2">
    <source>
        <dbReference type="EMBL" id="KAK4502483.1"/>
    </source>
</evidence>
<feature type="compositionally biased region" description="Acidic residues" evidence="1">
    <location>
        <begin position="198"/>
        <end position="209"/>
    </location>
</feature>
<accession>A0ABR0EMY7</accession>
<proteinExistence type="predicted"/>
<feature type="compositionally biased region" description="Acidic residues" evidence="1">
    <location>
        <begin position="376"/>
        <end position="394"/>
    </location>
</feature>
<feature type="compositionally biased region" description="Basic residues" evidence="1">
    <location>
        <begin position="997"/>
        <end position="1006"/>
    </location>
</feature>
<feature type="compositionally biased region" description="Low complexity" evidence="1">
    <location>
        <begin position="922"/>
        <end position="935"/>
    </location>
</feature>
<dbReference type="EMBL" id="JAXOVC010000004">
    <property type="protein sequence ID" value="KAK4502483.1"/>
    <property type="molecule type" value="Genomic_DNA"/>
</dbReference>
<feature type="region of interest" description="Disordered" evidence="1">
    <location>
        <begin position="505"/>
        <end position="689"/>
    </location>
</feature>
<sequence>MDPQPALATTLDSPVAAHLAPTNLPLNKTQRAWDRRPQSPFSRKKVRFGKVWKRNGAPSGDATSMFEGSYALQAMGLQSPGKAVKKMRLDHGPAVVNWDSRGSPDRRIATRSSRAEELVALDEDESQDQAAQVEEEEVLRVEIVGEDGAVQEMGADEELQQDEWEDESVTEEVWDATMMHLGEAADHATTSQALDADAAGEEETQPAEAEDVHMAATDSPKHESIESDQSNQQQEEAPAQVSASVEARPEPAVGIQANPALPVPVLPDGFVSPVKERRKRPISQVKQAHANRRRTLPVNFSAAQVQSAPDTETVQIKESSNNSVSQSAPEGLASSEQALQDGASSLEEHEQQIPSTVELMIDATQDVEESRKEQESTENEWEDVEEDVREDDPSNPDAPSDMTPEPVERVDWVDTVENTPNASPTQESARQDSFAAQVHERVADLISPSKLPSSPVPSITGQHPRLPLRRSPRRQSTSPLKRSTIIPLEKSHLVAFTPVKLPVYQSSTPEPRLASSPLPTSPALLENVGSPQTSMPILTRSSSAPPEEPKMSPRKPGQPRLSDDTALLQAFINRASESKNGRRTSATARRESLENRRNSDVVRQALASPAVKPAAADVLGDLDPNSPSPRKQAAAEPDTKPGQEEEQDELATSSPAKTVSRRSGRPRKRPETLTAATYSGPNKISIRGSADSVVLKKTEAQELAQATKSNTRKNKGTAVLPPLRLTRMAKEAALNDGDDVSDVAMEGADANKKGIRWAETLATFYEGADEPEISMMIDELSVAEESSQPDAEMTGVPVPTPASETPSKPRQRRLKPIRTASTPAQATRSAQANVEEEPPKETKAKPVARKRSRIATPAKPRGTTSATASEEPVEEARPEPKKAAATRKAVSKLPAPTVSAIPAAQGKENSVIASPPKKRAKAPATPAPGAGTLAKNPQLKLDFTKPVGLEKKQAESGTGAAPGIASPAKRSARTTVLFGEDGSVTKKELPPSLGSPAKKRTRRTPA</sequence>
<gene>
    <name evidence="2" type="ORF">PRZ48_005908</name>
</gene>
<organism evidence="2 3">
    <name type="scientific">Zasmidium cellare</name>
    <name type="common">Wine cellar mold</name>
    <name type="synonym">Racodium cellare</name>
    <dbReference type="NCBI Taxonomy" id="395010"/>
    <lineage>
        <taxon>Eukaryota</taxon>
        <taxon>Fungi</taxon>
        <taxon>Dikarya</taxon>
        <taxon>Ascomycota</taxon>
        <taxon>Pezizomycotina</taxon>
        <taxon>Dothideomycetes</taxon>
        <taxon>Dothideomycetidae</taxon>
        <taxon>Mycosphaerellales</taxon>
        <taxon>Mycosphaerellaceae</taxon>
        <taxon>Zasmidium</taxon>
    </lineage>
</organism>
<feature type="region of interest" description="Disordered" evidence="1">
    <location>
        <begin position="781"/>
        <end position="1006"/>
    </location>
</feature>
<feature type="compositionally biased region" description="Polar residues" evidence="1">
    <location>
        <begin position="301"/>
        <end position="338"/>
    </location>
</feature>
<evidence type="ECO:0000313" key="3">
    <source>
        <dbReference type="Proteomes" id="UP001305779"/>
    </source>
</evidence>
<reference evidence="2 3" key="1">
    <citation type="journal article" date="2023" name="G3 (Bethesda)">
        <title>A chromosome-level genome assembly of Zasmidium syzygii isolated from banana leaves.</title>
        <authorList>
            <person name="van Westerhoven A.C."/>
            <person name="Mehrabi R."/>
            <person name="Talebi R."/>
            <person name="Steentjes M.B.F."/>
            <person name="Corcolon B."/>
            <person name="Chong P.A."/>
            <person name="Kema G.H.J."/>
            <person name="Seidl M.F."/>
        </authorList>
    </citation>
    <scope>NUCLEOTIDE SEQUENCE [LARGE SCALE GENOMIC DNA]</scope>
    <source>
        <strain evidence="2 3">P124</strain>
    </source>
</reference>
<feature type="compositionally biased region" description="Low complexity" evidence="1">
    <location>
        <begin position="447"/>
        <end position="458"/>
    </location>
</feature>
<dbReference type="Proteomes" id="UP001305779">
    <property type="component" value="Unassembled WGS sequence"/>
</dbReference>
<feature type="compositionally biased region" description="Polar residues" evidence="1">
    <location>
        <begin position="819"/>
        <end position="832"/>
    </location>
</feature>
<keyword evidence="3" id="KW-1185">Reference proteome</keyword>
<feature type="compositionally biased region" description="Basic residues" evidence="1">
    <location>
        <begin position="659"/>
        <end position="668"/>
    </location>
</feature>
<comment type="caution">
    <text evidence="2">The sequence shown here is derived from an EMBL/GenBank/DDBJ whole genome shotgun (WGS) entry which is preliminary data.</text>
</comment>
<feature type="compositionally biased region" description="Polar residues" evidence="1">
    <location>
        <begin position="529"/>
        <end position="544"/>
    </location>
</feature>
<feature type="compositionally biased region" description="Polar residues" evidence="1">
    <location>
        <begin position="416"/>
        <end position="428"/>
    </location>
</feature>
<feature type="region of interest" description="Disordered" evidence="1">
    <location>
        <begin position="145"/>
        <end position="491"/>
    </location>
</feature>
<evidence type="ECO:0000256" key="1">
    <source>
        <dbReference type="SAM" id="MobiDB-lite"/>
    </source>
</evidence>
<feature type="compositionally biased region" description="Acidic residues" evidence="1">
    <location>
        <begin position="154"/>
        <end position="174"/>
    </location>
</feature>
<feature type="compositionally biased region" description="Low complexity" evidence="1">
    <location>
        <begin position="605"/>
        <end position="616"/>
    </location>
</feature>